<proteinExistence type="predicted"/>
<keyword evidence="2" id="KW-1185">Reference proteome</keyword>
<dbReference type="Proteomes" id="UP000616201">
    <property type="component" value="Unassembled WGS sequence"/>
</dbReference>
<sequence>MLSCSKDETNELIGDWQLVEVQSPQMMLNGRIELVSKDFRSENIMYSFISNNTLRVTGASHFAYEPGTYSYELIDSHATFKTSKGVIIENTDWVLGYREGLMVLDKSYVDGPQLLFEKKQ</sequence>
<accession>A0A928V2J3</accession>
<dbReference type="EMBL" id="PRDK01000009">
    <property type="protein sequence ID" value="MBE8715352.1"/>
    <property type="molecule type" value="Genomic_DNA"/>
</dbReference>
<protein>
    <submittedName>
        <fullName evidence="1">Uncharacterized protein</fullName>
    </submittedName>
</protein>
<gene>
    <name evidence="1" type="ORF">C4F49_16890</name>
</gene>
<evidence type="ECO:0000313" key="1">
    <source>
        <dbReference type="EMBL" id="MBE8715352.1"/>
    </source>
</evidence>
<evidence type="ECO:0000313" key="2">
    <source>
        <dbReference type="Proteomes" id="UP000616201"/>
    </source>
</evidence>
<name>A0A928V2J3_9SPHI</name>
<comment type="caution">
    <text evidence="1">The sequence shown here is derived from an EMBL/GenBank/DDBJ whole genome shotgun (WGS) entry which is preliminary data.</text>
</comment>
<reference evidence="1" key="1">
    <citation type="submission" date="2018-02" db="EMBL/GenBank/DDBJ databases">
        <authorList>
            <person name="Vasarhelyi B.M."/>
            <person name="Deshmukh S."/>
            <person name="Balint B."/>
            <person name="Kukolya J."/>
        </authorList>
    </citation>
    <scope>NUCLEOTIDE SEQUENCE</scope>
    <source>
        <strain evidence="1">KB22</strain>
    </source>
</reference>
<dbReference type="AlphaFoldDB" id="A0A928V2J3"/>
<organism evidence="1 2">
    <name type="scientific">Sphingobacterium hungaricum</name>
    <dbReference type="NCBI Taxonomy" id="2082723"/>
    <lineage>
        <taxon>Bacteria</taxon>
        <taxon>Pseudomonadati</taxon>
        <taxon>Bacteroidota</taxon>
        <taxon>Sphingobacteriia</taxon>
        <taxon>Sphingobacteriales</taxon>
        <taxon>Sphingobacteriaceae</taxon>
        <taxon>Sphingobacterium</taxon>
    </lineage>
</organism>